<keyword evidence="2" id="KW-1185">Reference proteome</keyword>
<name>A0ABT6Y971_9BACT</name>
<dbReference type="EMBL" id="JASHIF010000010">
    <property type="protein sequence ID" value="MDI9860105.1"/>
    <property type="molecule type" value="Genomic_DNA"/>
</dbReference>
<organism evidence="1 2">
    <name type="scientific">Flectobacillus roseus</name>
    <dbReference type="NCBI Taxonomy" id="502259"/>
    <lineage>
        <taxon>Bacteria</taxon>
        <taxon>Pseudomonadati</taxon>
        <taxon>Bacteroidota</taxon>
        <taxon>Cytophagia</taxon>
        <taxon>Cytophagales</taxon>
        <taxon>Flectobacillaceae</taxon>
        <taxon>Flectobacillus</taxon>
    </lineage>
</organism>
<dbReference type="Proteomes" id="UP001236507">
    <property type="component" value="Unassembled WGS sequence"/>
</dbReference>
<gene>
    <name evidence="1" type="ORF">QM524_12875</name>
</gene>
<reference evidence="1 2" key="1">
    <citation type="submission" date="2023-05" db="EMBL/GenBank/DDBJ databases">
        <title>Novel species of genus Flectobacillus isolated from stream in China.</title>
        <authorList>
            <person name="Lu H."/>
        </authorList>
    </citation>
    <scope>NUCLEOTIDE SEQUENCE [LARGE SCALE GENOMIC DNA]</scope>
    <source>
        <strain evidence="1 2">KCTC 42575</strain>
    </source>
</reference>
<dbReference type="InterPro" id="IPR025634">
    <property type="entry name" value="DUF4292"/>
</dbReference>
<dbReference type="PROSITE" id="PS51257">
    <property type="entry name" value="PROKAR_LIPOPROTEIN"/>
    <property type="match status" value="1"/>
</dbReference>
<dbReference type="Pfam" id="PF14125">
    <property type="entry name" value="DUF4292"/>
    <property type="match status" value="1"/>
</dbReference>
<comment type="caution">
    <text evidence="1">The sequence shown here is derived from an EMBL/GenBank/DDBJ whole genome shotgun (WGS) entry which is preliminary data.</text>
</comment>
<accession>A0ABT6Y971</accession>
<evidence type="ECO:0000313" key="2">
    <source>
        <dbReference type="Proteomes" id="UP001236507"/>
    </source>
</evidence>
<evidence type="ECO:0000313" key="1">
    <source>
        <dbReference type="EMBL" id="MDI9860105.1"/>
    </source>
</evidence>
<sequence length="289" mass="32715">MNKLIIGGVVLMLGIASCKKPAINKSPELVSTTTDSLKKETSNVVVAPTTDSSKVSVDNAAKTEDAEIEKVSVDEVDFKYLKGKAKVGIKSTDVNQTVNMDIRAKKDSVIWLNVSVPGLPVSIATAVFTKDSVKIHNKYEGSYNVYRYDHFSEKFKFNLTFDILQALIVGNRPFKKNKSRVIRENEYFLLKQREGKVQIDNYIGQDKKLKKLLVTQDVTNTKLEMDFADFTALNNTIFPLSNLITVEYKSEKDQKIYQTVINIKHTKVELLDEPLQFPFKVPEKLLKKN</sequence>
<proteinExistence type="predicted"/>
<protein>
    <submittedName>
        <fullName evidence="1">DUF4292 domain-containing protein</fullName>
    </submittedName>
</protein>
<dbReference type="RefSeq" id="WP_283344916.1">
    <property type="nucleotide sequence ID" value="NZ_JASHIF010000010.1"/>
</dbReference>